<evidence type="ECO:0000313" key="3">
    <source>
        <dbReference type="Proteomes" id="UP000012081"/>
    </source>
</evidence>
<organism evidence="2 3">
    <name type="scientific">Brevibacillus borstelensis AK1</name>
    <dbReference type="NCBI Taxonomy" id="1300222"/>
    <lineage>
        <taxon>Bacteria</taxon>
        <taxon>Bacillati</taxon>
        <taxon>Bacillota</taxon>
        <taxon>Bacilli</taxon>
        <taxon>Bacillales</taxon>
        <taxon>Paenibacillaceae</taxon>
        <taxon>Brevibacillus</taxon>
    </lineage>
</organism>
<sequence length="73" mass="8223">MREWPEEERRKATPKTGKKPAARHRYGLNRATGMDAQNHDACKQGGTARQVLVPEGMGTFLFSYFIIIGGQFL</sequence>
<feature type="region of interest" description="Disordered" evidence="1">
    <location>
        <begin position="1"/>
        <end position="24"/>
    </location>
</feature>
<dbReference type="EMBL" id="APBN01000003">
    <property type="protein sequence ID" value="EMT52732.1"/>
    <property type="molecule type" value="Genomic_DNA"/>
</dbReference>
<comment type="caution">
    <text evidence="2">The sequence shown here is derived from an EMBL/GenBank/DDBJ whole genome shotgun (WGS) entry which is preliminary data.</text>
</comment>
<gene>
    <name evidence="2" type="ORF">I532_08132</name>
</gene>
<reference evidence="2 3" key="1">
    <citation type="submission" date="2013-03" db="EMBL/GenBank/DDBJ databases">
        <title>Assembly of a new bacterial strain Brevibacillus borstelensis AK1.</title>
        <authorList>
            <person name="Rajan I."/>
            <person name="PoliReddy D."/>
            <person name="Sugumar T."/>
            <person name="Rathinam K."/>
            <person name="Alqarawi S."/>
            <person name="Khalil A.B."/>
            <person name="Sivakumar N."/>
        </authorList>
    </citation>
    <scope>NUCLEOTIDE SEQUENCE [LARGE SCALE GENOMIC DNA]</scope>
    <source>
        <strain evidence="2 3">AK1</strain>
    </source>
</reference>
<keyword evidence="3" id="KW-1185">Reference proteome</keyword>
<evidence type="ECO:0000256" key="1">
    <source>
        <dbReference type="SAM" id="MobiDB-lite"/>
    </source>
</evidence>
<name>M8DGZ8_9BACL</name>
<dbReference type="STRING" id="1300222.I532_08132"/>
<proteinExistence type="predicted"/>
<feature type="compositionally biased region" description="Basic residues" evidence="1">
    <location>
        <begin position="12"/>
        <end position="24"/>
    </location>
</feature>
<evidence type="ECO:0000313" key="2">
    <source>
        <dbReference type="EMBL" id="EMT52732.1"/>
    </source>
</evidence>
<dbReference type="AlphaFoldDB" id="M8DGZ8"/>
<accession>M8DGZ8</accession>
<protein>
    <submittedName>
        <fullName evidence="2">Uncharacterized protein</fullName>
    </submittedName>
</protein>
<dbReference type="Proteomes" id="UP000012081">
    <property type="component" value="Unassembled WGS sequence"/>
</dbReference>
<feature type="compositionally biased region" description="Basic and acidic residues" evidence="1">
    <location>
        <begin position="1"/>
        <end position="11"/>
    </location>
</feature>